<feature type="region of interest" description="Disordered" evidence="1">
    <location>
        <begin position="88"/>
        <end position="116"/>
    </location>
</feature>
<reference evidence="2 3" key="2">
    <citation type="journal article" date="2019" name="G3 (Bethesda)">
        <title>Hybrid Assembly of the Genome of the Entomopathogenic Nematode Steinernema carpocapsae Identifies the X-Chromosome.</title>
        <authorList>
            <person name="Serra L."/>
            <person name="Macchietto M."/>
            <person name="Macias-Munoz A."/>
            <person name="McGill C.J."/>
            <person name="Rodriguez I.M."/>
            <person name="Rodriguez B."/>
            <person name="Murad R."/>
            <person name="Mortazavi A."/>
        </authorList>
    </citation>
    <scope>NUCLEOTIDE SEQUENCE [LARGE SCALE GENOMIC DNA]</scope>
    <source>
        <strain evidence="2 3">ALL</strain>
    </source>
</reference>
<organism evidence="2 3">
    <name type="scientific">Steinernema carpocapsae</name>
    <name type="common">Entomopathogenic nematode</name>
    <dbReference type="NCBI Taxonomy" id="34508"/>
    <lineage>
        <taxon>Eukaryota</taxon>
        <taxon>Metazoa</taxon>
        <taxon>Ecdysozoa</taxon>
        <taxon>Nematoda</taxon>
        <taxon>Chromadorea</taxon>
        <taxon>Rhabditida</taxon>
        <taxon>Tylenchina</taxon>
        <taxon>Panagrolaimomorpha</taxon>
        <taxon>Strongyloidoidea</taxon>
        <taxon>Steinernematidae</taxon>
        <taxon>Steinernema</taxon>
    </lineage>
</organism>
<feature type="compositionally biased region" description="Basic residues" evidence="1">
    <location>
        <begin position="104"/>
        <end position="116"/>
    </location>
</feature>
<protein>
    <submittedName>
        <fullName evidence="2">Uncharacterized protein</fullName>
    </submittedName>
</protein>
<comment type="caution">
    <text evidence="2">The sequence shown here is derived from an EMBL/GenBank/DDBJ whole genome shotgun (WGS) entry which is preliminary data.</text>
</comment>
<dbReference type="EMBL" id="AZBU02000009">
    <property type="protein sequence ID" value="TKR64069.1"/>
    <property type="molecule type" value="Genomic_DNA"/>
</dbReference>
<proteinExistence type="predicted"/>
<dbReference type="AlphaFoldDB" id="A0A4U5M5D7"/>
<dbReference type="Proteomes" id="UP000298663">
    <property type="component" value="Unassembled WGS sequence"/>
</dbReference>
<evidence type="ECO:0000313" key="3">
    <source>
        <dbReference type="Proteomes" id="UP000298663"/>
    </source>
</evidence>
<name>A0A4U5M5D7_STECR</name>
<reference evidence="2 3" key="1">
    <citation type="journal article" date="2015" name="Genome Biol.">
        <title>Comparative genomics of Steinernema reveals deeply conserved gene regulatory networks.</title>
        <authorList>
            <person name="Dillman A.R."/>
            <person name="Macchietto M."/>
            <person name="Porter C.F."/>
            <person name="Rogers A."/>
            <person name="Williams B."/>
            <person name="Antoshechkin I."/>
            <person name="Lee M.M."/>
            <person name="Goodwin Z."/>
            <person name="Lu X."/>
            <person name="Lewis E.E."/>
            <person name="Goodrich-Blair H."/>
            <person name="Stock S.P."/>
            <person name="Adams B.J."/>
            <person name="Sternberg P.W."/>
            <person name="Mortazavi A."/>
        </authorList>
    </citation>
    <scope>NUCLEOTIDE SEQUENCE [LARGE SCALE GENOMIC DNA]</scope>
    <source>
        <strain evidence="2 3">ALL</strain>
    </source>
</reference>
<gene>
    <name evidence="2" type="ORF">L596_024665</name>
</gene>
<evidence type="ECO:0000313" key="2">
    <source>
        <dbReference type="EMBL" id="TKR64069.1"/>
    </source>
</evidence>
<keyword evidence="3" id="KW-1185">Reference proteome</keyword>
<evidence type="ECO:0000256" key="1">
    <source>
        <dbReference type="SAM" id="MobiDB-lite"/>
    </source>
</evidence>
<sequence>MTVAAALPWPMTDPQIIRLRITSPTQLKTSLFRPQATLLGRTLPWFLSAQSLRVLSHYEISSSYVSGTLMFMSFYAAGDPIPGNIFTDPCAENNDERSSTATKAKSKQGKKKKWHK</sequence>
<accession>A0A4U5M5D7</accession>